<proteinExistence type="predicted"/>
<protein>
    <submittedName>
        <fullName evidence="2">Iron-sulfur cluster assembly accessory protein</fullName>
    </submittedName>
</protein>
<evidence type="ECO:0000259" key="1">
    <source>
        <dbReference type="Pfam" id="PF01521"/>
    </source>
</evidence>
<evidence type="ECO:0000313" key="3">
    <source>
        <dbReference type="Proteomes" id="UP000555407"/>
    </source>
</evidence>
<dbReference type="Pfam" id="PF01521">
    <property type="entry name" value="Fe-S_biosyn"/>
    <property type="match status" value="1"/>
</dbReference>
<dbReference type="GO" id="GO:0016226">
    <property type="term" value="P:iron-sulfur cluster assembly"/>
    <property type="evidence" value="ECO:0007669"/>
    <property type="project" value="InterPro"/>
</dbReference>
<evidence type="ECO:0000313" key="2">
    <source>
        <dbReference type="EMBL" id="NIK61403.1"/>
    </source>
</evidence>
<dbReference type="InterPro" id="IPR000361">
    <property type="entry name" value="ATAP_core_dom"/>
</dbReference>
<dbReference type="NCBIfam" id="TIGR00049">
    <property type="entry name" value="iron-sulfur cluster assembly accessory protein"/>
    <property type="match status" value="1"/>
</dbReference>
<dbReference type="RefSeq" id="WP_167215886.1">
    <property type="nucleotide sequence ID" value="NZ_JAASRO010000001.1"/>
</dbReference>
<dbReference type="PANTHER" id="PTHR43011:SF1">
    <property type="entry name" value="IRON-SULFUR CLUSTER ASSEMBLY 2 HOMOLOG, MITOCHONDRIAL"/>
    <property type="match status" value="1"/>
</dbReference>
<dbReference type="AlphaFoldDB" id="A0A7X5VJT1"/>
<dbReference type="Proteomes" id="UP000555407">
    <property type="component" value="Unassembled WGS sequence"/>
</dbReference>
<gene>
    <name evidence="2" type="ORF">BJY22_007120</name>
</gene>
<dbReference type="Gene3D" id="2.60.300.12">
    <property type="entry name" value="HesB-like domain"/>
    <property type="match status" value="1"/>
</dbReference>
<name>A0A7X5VJT1_9ACTN</name>
<feature type="domain" description="Core" evidence="1">
    <location>
        <begin position="9"/>
        <end position="101"/>
    </location>
</feature>
<comment type="caution">
    <text evidence="2">The sequence shown here is derived from an EMBL/GenBank/DDBJ whole genome shotgun (WGS) entry which is preliminary data.</text>
</comment>
<reference evidence="2 3" key="1">
    <citation type="submission" date="2020-03" db="EMBL/GenBank/DDBJ databases">
        <title>Sequencing the genomes of 1000 actinobacteria strains.</title>
        <authorList>
            <person name="Klenk H.-P."/>
        </authorList>
    </citation>
    <scope>NUCLEOTIDE SEQUENCE [LARGE SCALE GENOMIC DNA]</scope>
    <source>
        <strain evidence="2 3">DSM 45490</strain>
    </source>
</reference>
<sequence>MSPLLPSTVQLTARAAAKFKELDTTSAQPIVHLYVAGRTCCGVQYGMSFAEQVKEGYSVSEVDDVRLVVDPVSLPYCEGVTVDFMETQDGSGFKVEGPGAAGIRCTCGGH</sequence>
<dbReference type="InterPro" id="IPR016092">
    <property type="entry name" value="ATAP"/>
</dbReference>
<dbReference type="SUPFAM" id="SSF89360">
    <property type="entry name" value="HesB-like domain"/>
    <property type="match status" value="1"/>
</dbReference>
<dbReference type="GO" id="GO:0005506">
    <property type="term" value="F:iron ion binding"/>
    <property type="evidence" value="ECO:0007669"/>
    <property type="project" value="TreeGrafter"/>
</dbReference>
<accession>A0A7X5VJT1</accession>
<keyword evidence="3" id="KW-1185">Reference proteome</keyword>
<organism evidence="2 3">
    <name type="scientific">Kribbella shirazensis</name>
    <dbReference type="NCBI Taxonomy" id="1105143"/>
    <lineage>
        <taxon>Bacteria</taxon>
        <taxon>Bacillati</taxon>
        <taxon>Actinomycetota</taxon>
        <taxon>Actinomycetes</taxon>
        <taxon>Propionibacteriales</taxon>
        <taxon>Kribbellaceae</taxon>
        <taxon>Kribbella</taxon>
    </lineage>
</organism>
<dbReference type="PANTHER" id="PTHR43011">
    <property type="entry name" value="IRON-SULFUR CLUSTER ASSEMBLY 2 HOMOLOG, MITOCHONDRIAL"/>
    <property type="match status" value="1"/>
</dbReference>
<dbReference type="GO" id="GO:0051537">
    <property type="term" value="F:2 iron, 2 sulfur cluster binding"/>
    <property type="evidence" value="ECO:0007669"/>
    <property type="project" value="TreeGrafter"/>
</dbReference>
<dbReference type="EMBL" id="JAASRO010000001">
    <property type="protein sequence ID" value="NIK61403.1"/>
    <property type="molecule type" value="Genomic_DNA"/>
</dbReference>
<dbReference type="InterPro" id="IPR035903">
    <property type="entry name" value="HesB-like_dom_sf"/>
</dbReference>
<dbReference type="GO" id="GO:0051539">
    <property type="term" value="F:4 iron, 4 sulfur cluster binding"/>
    <property type="evidence" value="ECO:0007669"/>
    <property type="project" value="TreeGrafter"/>
</dbReference>